<evidence type="ECO:0000313" key="1">
    <source>
        <dbReference type="EMBL" id="BAJ64999.1"/>
    </source>
</evidence>
<name>E8N252_ANATU</name>
<dbReference type="AlphaFoldDB" id="E8N252"/>
<dbReference type="EMBL" id="AP012029">
    <property type="protein sequence ID" value="BAJ64999.1"/>
    <property type="molecule type" value="Genomic_DNA"/>
</dbReference>
<dbReference type="Proteomes" id="UP000008922">
    <property type="component" value="Chromosome"/>
</dbReference>
<proteinExistence type="predicted"/>
<organism evidence="1 2">
    <name type="scientific">Anaerolinea thermophila (strain DSM 14523 / JCM 11388 / NBRC 100420 / UNI-1)</name>
    <dbReference type="NCBI Taxonomy" id="926569"/>
    <lineage>
        <taxon>Bacteria</taxon>
        <taxon>Bacillati</taxon>
        <taxon>Chloroflexota</taxon>
        <taxon>Anaerolineae</taxon>
        <taxon>Anaerolineales</taxon>
        <taxon>Anaerolineaceae</taxon>
        <taxon>Anaerolinea</taxon>
    </lineage>
</organism>
<protein>
    <submittedName>
        <fullName evidence="1">Uncharacterized protein</fullName>
    </submittedName>
</protein>
<dbReference type="HOGENOM" id="CLU_1755054_0_0_0"/>
<keyword evidence="2" id="KW-1185">Reference proteome</keyword>
<dbReference type="Gene3D" id="2.60.120.430">
    <property type="entry name" value="Galactose-binding lectin"/>
    <property type="match status" value="1"/>
</dbReference>
<dbReference type="KEGG" id="atm:ANT_29730"/>
<evidence type="ECO:0000313" key="2">
    <source>
        <dbReference type="Proteomes" id="UP000008922"/>
    </source>
</evidence>
<dbReference type="RefSeq" id="WP_013561343.1">
    <property type="nucleotide sequence ID" value="NC_014960.1"/>
</dbReference>
<reference evidence="1 2" key="1">
    <citation type="submission" date="2010-12" db="EMBL/GenBank/DDBJ databases">
        <title>Whole genome sequence of Anaerolinea thermophila UNI-1.</title>
        <authorList>
            <person name="Narita-Yamada S."/>
            <person name="Kishi E."/>
            <person name="Watanabe Y."/>
            <person name="Takasaki K."/>
            <person name="Ankai A."/>
            <person name="Oguchi A."/>
            <person name="Fukui S."/>
            <person name="Takahashi M."/>
            <person name="Yashiro I."/>
            <person name="Hosoyama A."/>
            <person name="Sekiguchi Y."/>
            <person name="Hanada S."/>
            <person name="Fujita N."/>
        </authorList>
    </citation>
    <scope>NUCLEOTIDE SEQUENCE [LARGE SCALE GENOMIC DNA]</scope>
    <source>
        <strain evidence="2">DSM 14523 / JCM 11388 / NBRC 100420 / UNI-1</strain>
    </source>
</reference>
<sequence length="148" mass="16388">MSKMVRWALILLVLLPLMGCRISLLHLNEDKDTLTFVVRADSDWQDTGIQVKPGMRVRIRQVSGLWSPWSGSTYDAVGSGGDPHCDCNVAEGISHAALIGKVGNSQPFYVGRDFDQHLGERGTLYLRINDTHLQDNAGALEVVIEVER</sequence>
<accession>E8N252</accession>
<dbReference type="STRING" id="926569.ANT_29730"/>
<dbReference type="InParanoid" id="E8N252"/>
<dbReference type="OrthoDB" id="118689at2"/>
<gene>
    <name evidence="1" type="ordered locus">ANT_29730</name>
</gene>